<gene>
    <name evidence="4" type="ORF">IFO69_13590</name>
</gene>
<evidence type="ECO:0000313" key="4">
    <source>
        <dbReference type="EMBL" id="MBD8489785.1"/>
    </source>
</evidence>
<evidence type="ECO:0000313" key="5">
    <source>
        <dbReference type="Proteomes" id="UP000647133"/>
    </source>
</evidence>
<feature type="domain" description="PcRGLX/YetA-like central beta-sandwich" evidence="2">
    <location>
        <begin position="134"/>
        <end position="488"/>
    </location>
</feature>
<dbReference type="Pfam" id="PF21345">
    <property type="entry name" value="PcRGLX_2nd"/>
    <property type="match status" value="1"/>
</dbReference>
<dbReference type="Pfam" id="PF21346">
    <property type="entry name" value="PcRGLX_3rd"/>
    <property type="match status" value="1"/>
</dbReference>
<dbReference type="InterPro" id="IPR048329">
    <property type="entry name" value="PcRGLX_1st"/>
</dbReference>
<dbReference type="InterPro" id="IPR045793">
    <property type="entry name" value="PcRGLX/YetA-like"/>
</dbReference>
<dbReference type="InterPro" id="IPR048331">
    <property type="entry name" value="PcRGLX/YetA_3rd"/>
</dbReference>
<dbReference type="PANTHER" id="PTHR40081:SF1">
    <property type="entry name" value="TAT PATHWAY SIGNAL SEQUENCE DOMAIN PROTEIN"/>
    <property type="match status" value="1"/>
</dbReference>
<feature type="domain" description="PcRGLX/YetA-like N-terminal RIFT barrel" evidence="1">
    <location>
        <begin position="44"/>
        <end position="121"/>
    </location>
</feature>
<dbReference type="EMBL" id="JACYTQ010000004">
    <property type="protein sequence ID" value="MBD8489785.1"/>
    <property type="molecule type" value="Genomic_DNA"/>
</dbReference>
<keyword evidence="5" id="KW-1185">Reference proteome</keyword>
<evidence type="ECO:0000259" key="1">
    <source>
        <dbReference type="Pfam" id="PF19501"/>
    </source>
</evidence>
<evidence type="ECO:0000259" key="3">
    <source>
        <dbReference type="Pfam" id="PF21346"/>
    </source>
</evidence>
<comment type="caution">
    <text evidence="4">The sequence shown here is derived from an EMBL/GenBank/DDBJ whole genome shotgun (WGS) entry which is preliminary data.</text>
</comment>
<dbReference type="RefSeq" id="WP_192010668.1">
    <property type="nucleotide sequence ID" value="NZ_JACYTQ010000004.1"/>
</dbReference>
<name>A0ABR9APE4_9BACT</name>
<dbReference type="Pfam" id="PF19501">
    <property type="entry name" value="PcRGLX_1st"/>
    <property type="match status" value="1"/>
</dbReference>
<accession>A0ABR9APE4</accession>
<reference evidence="4 5" key="1">
    <citation type="submission" date="2020-09" db="EMBL/GenBank/DDBJ databases">
        <title>Echinicola sp. CAU 1574 isolated from sand of Sido Beach.</title>
        <authorList>
            <person name="Kim W."/>
        </authorList>
    </citation>
    <scope>NUCLEOTIDE SEQUENCE [LARGE SCALE GENOMIC DNA]</scope>
    <source>
        <strain evidence="4 5">CAU 1574</strain>
    </source>
</reference>
<feature type="domain" description="PcRGLX/YetA-like C-terminal alpha/alpha toroid" evidence="3">
    <location>
        <begin position="495"/>
        <end position="906"/>
    </location>
</feature>
<evidence type="ECO:0000259" key="2">
    <source>
        <dbReference type="Pfam" id="PF21345"/>
    </source>
</evidence>
<sequence length="908" mass="102158">MKNYSLSRRSFVKNSALITSSLYMAPGIAEAFSSDNESPKIIEPVKLHWLEKPEGIYTSGTTLGVPWPMGEVKKESFYLVNENGKQHPVQSWPLAFWPDGSIKWSGHAISRLDKLGKGVKLMPGKGVQPEKALVVEESAEKIKIDTGLVQCNISKSGNQLIKSIVRDGRRGLINGRLVLLHQDGVLGEKENITTSLFEGQIEKVVVEQQGPVRAVVKIEGKHAGSGHEAWLPFVVRLYFYAGGDSIKTMHTIVFDGDEEKDFIKGLGLRFEVPMENELYDRHIRFAGKEQGVFAEAVRGLTGLRRDAGKAVREAQVQGEKTPDEATFPDSVKSRLHYIPAFGDYTLSQTSPDAFSIRKRTKAGHSWLKSGFGDRARGTGYIGGPSGGVAFGIRNFWQSYPAQLDIRNAHTENAEVTMWLWAPDSPAMDLRFYHDGMGQDTYEKQLDALNITYEDYEPGFGTAKGVARTSEMTIAVLEETPDASYFNAITDGVAVPPQLSPEPQYMHQVGVFGKIWDLPDRSTPQKAKIEAYLEDYFAFYRQQVDDRRWYGFWDYGDVMHSYDYDRHTWKYDVGGFAWDNSELSTDLWLWYYFLRTGRSDVFRMAEAMTRHTGEVDVHHLGRFAPLGSRHNVQHWGCSAKQLRISTAANRRFYYYLTGDERVGDLMREQINAVETLKAIPPTRKVSDKSVWETEDDPNKVYVGFGTDYSAISAAWLTEWERTGDKKMKEKLVNSMRTIGAQPKGFFTGGSRMDLQTGEFEIQDRQRASASHLSAVFGLMEICSELVQNIEIPEFKQAWLQYCTLYNASDEEQERELGNALGRLNLGQGHSRLTAYAAQQKQDPALAKRAWDEFFGGAAGYRFDKPAIYTVEGENVLRPVEEGRISTNATAQWGLAAIECLGLVGSELKE</sequence>
<dbReference type="PANTHER" id="PTHR40081">
    <property type="entry name" value="CONCANAVALIN A-LIKE LECTIN/GLUCANASE"/>
    <property type="match status" value="1"/>
</dbReference>
<protein>
    <submittedName>
        <fullName evidence="4">Tat pathway signal sequence domain protein</fullName>
    </submittedName>
</protein>
<dbReference type="InterPro" id="IPR006311">
    <property type="entry name" value="TAT_signal"/>
</dbReference>
<dbReference type="PROSITE" id="PS51318">
    <property type="entry name" value="TAT"/>
    <property type="match status" value="1"/>
</dbReference>
<proteinExistence type="predicted"/>
<organism evidence="4 5">
    <name type="scientific">Echinicola arenosa</name>
    <dbReference type="NCBI Taxonomy" id="2774144"/>
    <lineage>
        <taxon>Bacteria</taxon>
        <taxon>Pseudomonadati</taxon>
        <taxon>Bacteroidota</taxon>
        <taxon>Cytophagia</taxon>
        <taxon>Cytophagales</taxon>
        <taxon>Cyclobacteriaceae</taxon>
        <taxon>Echinicola</taxon>
    </lineage>
</organism>
<dbReference type="InterPro" id="IPR048330">
    <property type="entry name" value="PcRGLX/YetA_2nd"/>
</dbReference>
<dbReference type="Proteomes" id="UP000647133">
    <property type="component" value="Unassembled WGS sequence"/>
</dbReference>